<dbReference type="Proteomes" id="UP001158576">
    <property type="component" value="Chromosome 1"/>
</dbReference>
<keyword evidence="2" id="KW-0812">Transmembrane</keyword>
<feature type="transmembrane region" description="Helical" evidence="2">
    <location>
        <begin position="53"/>
        <end position="73"/>
    </location>
</feature>
<evidence type="ECO:0000256" key="1">
    <source>
        <dbReference type="SAM" id="MobiDB-lite"/>
    </source>
</evidence>
<accession>A0ABN7SWX1</accession>
<reference evidence="3 4" key="1">
    <citation type="submission" date="2021-04" db="EMBL/GenBank/DDBJ databases">
        <authorList>
            <person name="Bliznina A."/>
        </authorList>
    </citation>
    <scope>NUCLEOTIDE SEQUENCE [LARGE SCALE GENOMIC DNA]</scope>
</reference>
<proteinExistence type="predicted"/>
<protein>
    <submittedName>
        <fullName evidence="3">Oidioi.mRNA.OKI2018_I69.chr1.g1369.t2.cds</fullName>
    </submittedName>
</protein>
<organism evidence="3 4">
    <name type="scientific">Oikopleura dioica</name>
    <name type="common">Tunicate</name>
    <dbReference type="NCBI Taxonomy" id="34765"/>
    <lineage>
        <taxon>Eukaryota</taxon>
        <taxon>Metazoa</taxon>
        <taxon>Chordata</taxon>
        <taxon>Tunicata</taxon>
        <taxon>Appendicularia</taxon>
        <taxon>Copelata</taxon>
        <taxon>Oikopleuridae</taxon>
        <taxon>Oikopleura</taxon>
    </lineage>
</organism>
<evidence type="ECO:0000313" key="3">
    <source>
        <dbReference type="EMBL" id="CAG5104593.1"/>
    </source>
</evidence>
<dbReference type="EMBL" id="OU015566">
    <property type="protein sequence ID" value="CAG5104593.1"/>
    <property type="molecule type" value="Genomic_DNA"/>
</dbReference>
<evidence type="ECO:0000256" key="2">
    <source>
        <dbReference type="SAM" id="Phobius"/>
    </source>
</evidence>
<name>A0ABN7SWX1_OIKDI</name>
<keyword evidence="2" id="KW-0472">Membrane</keyword>
<keyword evidence="2" id="KW-1133">Transmembrane helix</keyword>
<gene>
    <name evidence="3" type="ORF">OKIOD_LOCUS10134</name>
</gene>
<keyword evidence="4" id="KW-1185">Reference proteome</keyword>
<evidence type="ECO:0000313" key="4">
    <source>
        <dbReference type="Proteomes" id="UP001158576"/>
    </source>
</evidence>
<sequence>MNQTSPQHHKQQPWTRKPVNRPDHPAGAPAPKPFSAPVPSSSSEEEPGCAKQLAAVCFFWLIFGGFHLIGYLYSLGKNYKNICQAADPFILEDGVSYIFSPPTHPTCERCSTDDRGEQNCFDDCFVYSDNRHCPLTIKSELHQISYEITWIDIDPTNNGDNGCGDYLSIIGFDEKICGYGDGSEQGSKFAVHSE</sequence>
<feature type="region of interest" description="Disordered" evidence="1">
    <location>
        <begin position="1"/>
        <end position="43"/>
    </location>
</feature>